<dbReference type="AlphaFoldDB" id="A0AAW7XB65"/>
<organism evidence="1 2">
    <name type="scientific">Saccharophagus degradans</name>
    <dbReference type="NCBI Taxonomy" id="86304"/>
    <lineage>
        <taxon>Bacteria</taxon>
        <taxon>Pseudomonadati</taxon>
        <taxon>Pseudomonadota</taxon>
        <taxon>Gammaproteobacteria</taxon>
        <taxon>Cellvibrionales</taxon>
        <taxon>Cellvibrionaceae</taxon>
        <taxon>Saccharophagus</taxon>
    </lineage>
</organism>
<dbReference type="Proteomes" id="UP001169760">
    <property type="component" value="Unassembled WGS sequence"/>
</dbReference>
<proteinExistence type="predicted"/>
<accession>A0AAW7XB65</accession>
<evidence type="ECO:0000313" key="1">
    <source>
        <dbReference type="EMBL" id="MDO6423998.1"/>
    </source>
</evidence>
<comment type="caution">
    <text evidence="1">The sequence shown here is derived from an EMBL/GenBank/DDBJ whole genome shotgun (WGS) entry which is preliminary data.</text>
</comment>
<reference evidence="1" key="1">
    <citation type="submission" date="2023-07" db="EMBL/GenBank/DDBJ databases">
        <title>Genome content predicts the carbon catabolic preferences of heterotrophic bacteria.</title>
        <authorList>
            <person name="Gralka M."/>
        </authorList>
    </citation>
    <scope>NUCLEOTIDE SEQUENCE</scope>
    <source>
        <strain evidence="1">I3M17_2</strain>
    </source>
</reference>
<dbReference type="RefSeq" id="WP_303493502.1">
    <property type="nucleotide sequence ID" value="NZ_JAUOPB010000012.1"/>
</dbReference>
<gene>
    <name evidence="1" type="ORF">Q4521_16055</name>
</gene>
<dbReference type="EMBL" id="JAUOPB010000012">
    <property type="protein sequence ID" value="MDO6423998.1"/>
    <property type="molecule type" value="Genomic_DNA"/>
</dbReference>
<name>A0AAW7XB65_9GAMM</name>
<protein>
    <submittedName>
        <fullName evidence="1">Uncharacterized protein</fullName>
    </submittedName>
</protein>
<sequence length="336" mass="37145">MSTRFHTLFSIAVNHGYYSNNCKDIQYVLSDDAKKILRNGKLLHRIIDGQLHVLYEADSGGTPLRDVSGGRIQIGLQLANPLFSQFTQFSIPKNAWLIYKNQNSVTALDAPLETLTCSTVLRHTLVEATRPVTVGLNNEAGQLVAQSTVAALNGKEDVDFLMESHPPGVYQVLENYPLASYSEKYAYYPELMRRGVWGVCDIQIDAGFYTTPAQFEIAFLPVENTLKYYVVAKNYSDADYSNLAVTDAGFSEQGRAQIVFDRIEPASFSGDEIAPSLIKNNSDKLVLFKSQTAVARLEQVHKKIQLNLNGDVLIPNLPAPGASKAQADFIIHVAKP</sequence>
<evidence type="ECO:0000313" key="2">
    <source>
        <dbReference type="Proteomes" id="UP001169760"/>
    </source>
</evidence>